<evidence type="ECO:0000313" key="2">
    <source>
        <dbReference type="Proteomes" id="UP000217005"/>
    </source>
</evidence>
<name>A0A261SE63_9BORD</name>
<reference evidence="1 2" key="1">
    <citation type="submission" date="2017-05" db="EMBL/GenBank/DDBJ databases">
        <title>Complete and WGS of Bordetella genogroups.</title>
        <authorList>
            <person name="Spilker T."/>
            <person name="LiPuma J."/>
        </authorList>
    </citation>
    <scope>NUCLEOTIDE SEQUENCE [LARGE SCALE GENOMIC DNA]</scope>
    <source>
        <strain evidence="1 2">AU17610</strain>
    </source>
</reference>
<comment type="caution">
    <text evidence="1">The sequence shown here is derived from an EMBL/GenBank/DDBJ whole genome shotgun (WGS) entry which is preliminary data.</text>
</comment>
<dbReference type="EMBL" id="NEVL01000003">
    <property type="protein sequence ID" value="OZI35351.1"/>
    <property type="molecule type" value="Genomic_DNA"/>
</dbReference>
<sequence length="134" mass="14423">MSQEFVLVKTLFPPKSLASMQEDLDATVDDYADLAESLFPTLAWDEAVEDDDDETLAETGQVELPGLVIDVRADEGALVLAVQGEGEALQSLARGVAHVAASQRYAMIDVERSALVPADTPDITYTAWRRQAGG</sequence>
<dbReference type="Proteomes" id="UP000217005">
    <property type="component" value="Unassembled WGS sequence"/>
</dbReference>
<organism evidence="1 2">
    <name type="scientific">Bordetella genomosp. 1</name>
    <dbReference type="NCBI Taxonomy" id="1395607"/>
    <lineage>
        <taxon>Bacteria</taxon>
        <taxon>Pseudomonadati</taxon>
        <taxon>Pseudomonadota</taxon>
        <taxon>Betaproteobacteria</taxon>
        <taxon>Burkholderiales</taxon>
        <taxon>Alcaligenaceae</taxon>
        <taxon>Bordetella</taxon>
    </lineage>
</organism>
<dbReference type="OrthoDB" id="6637427at2"/>
<dbReference type="RefSeq" id="WP_094826160.1">
    <property type="nucleotide sequence ID" value="NZ_NEVL01000003.1"/>
</dbReference>
<accession>A0A261SE63</accession>
<dbReference type="AlphaFoldDB" id="A0A261SE63"/>
<gene>
    <name evidence="1" type="ORF">CEG14_09650</name>
</gene>
<proteinExistence type="predicted"/>
<evidence type="ECO:0000313" key="1">
    <source>
        <dbReference type="EMBL" id="OZI35351.1"/>
    </source>
</evidence>
<protein>
    <submittedName>
        <fullName evidence="1">Uncharacterized protein</fullName>
    </submittedName>
</protein>